<feature type="compositionally biased region" description="Polar residues" evidence="1">
    <location>
        <begin position="393"/>
        <end position="402"/>
    </location>
</feature>
<feature type="region of interest" description="Disordered" evidence="1">
    <location>
        <begin position="144"/>
        <end position="512"/>
    </location>
</feature>
<feature type="compositionally biased region" description="Basic and acidic residues" evidence="1">
    <location>
        <begin position="1719"/>
        <end position="1735"/>
    </location>
</feature>
<feature type="compositionally biased region" description="Polar residues" evidence="1">
    <location>
        <begin position="319"/>
        <end position="330"/>
    </location>
</feature>
<feature type="region of interest" description="Disordered" evidence="1">
    <location>
        <begin position="2135"/>
        <end position="2222"/>
    </location>
</feature>
<feature type="region of interest" description="Disordered" evidence="1">
    <location>
        <begin position="1490"/>
        <end position="1590"/>
    </location>
</feature>
<feature type="region of interest" description="Disordered" evidence="1">
    <location>
        <begin position="1"/>
        <end position="123"/>
    </location>
</feature>
<feature type="compositionally biased region" description="Basic and acidic residues" evidence="1">
    <location>
        <begin position="609"/>
        <end position="621"/>
    </location>
</feature>
<feature type="compositionally biased region" description="Polar residues" evidence="1">
    <location>
        <begin position="1"/>
        <end position="15"/>
    </location>
</feature>
<feature type="compositionally biased region" description="Polar residues" evidence="1">
    <location>
        <begin position="1136"/>
        <end position="1147"/>
    </location>
</feature>
<feature type="compositionally biased region" description="Acidic residues" evidence="1">
    <location>
        <begin position="622"/>
        <end position="638"/>
    </location>
</feature>
<evidence type="ECO:0000313" key="2">
    <source>
        <dbReference type="EMBL" id="ODN79491.1"/>
    </source>
</evidence>
<feature type="compositionally biased region" description="Polar residues" evidence="1">
    <location>
        <begin position="752"/>
        <end position="764"/>
    </location>
</feature>
<feature type="compositionally biased region" description="Polar residues" evidence="1">
    <location>
        <begin position="791"/>
        <end position="810"/>
    </location>
</feature>
<proteinExistence type="predicted"/>
<accession>A0A1E3HVC0</accession>
<keyword evidence="3" id="KW-1185">Reference proteome</keyword>
<feature type="compositionally biased region" description="Basic and acidic residues" evidence="1">
    <location>
        <begin position="443"/>
        <end position="453"/>
    </location>
</feature>
<feature type="compositionally biased region" description="Low complexity" evidence="1">
    <location>
        <begin position="831"/>
        <end position="844"/>
    </location>
</feature>
<sequence>MVRTSQEPIPTTPQLRRSTSTQPRPRPSAVNATPRQGQKTRPVLGERLENFAHPIPQSRGLKNAVKIVPMSKRPRPTDSPMRPNLTRFIAKSPNATMRSPSSSSSFRLNTGNAPRPSAVIPSYGDDSQLLDMTMGGGMDAFETTDESEDELGVWSAGGGKHTGMLTPANSQTLMAEQSSPQTLKKTSKSTVGRQRTPVHLPSPPASQATQAEGNPSGSRIASTSHVRTRPSPTPPRRVSTLSACVLDDTCLQRLPSPNPREKKKARSSGGSTGSTSSKVVEVVVPRRRTTQEPREVSPQAPSQSLSRSTKGKGRPAGASLSQSTSRLPSATLSQSTTSKRRTSGGSLKSSTSSTRTPAPSRKKSIPSTAPAHRRQSKPPATASFKEAAKRRASTGTALSESTIGKAKSRRRKTLTPELAQALSGILPEPIHGSPGDDPLLLKGELRRAKKWDGRVNGSGERGSQGLGLEFEGDFGSPVRKPEARQRTNSLMPRPAAVSEPPRDQSPEPELEPRIEGYNYNEFGEIDLGQNDAYLDNAGGWSDDGSETGDDTFVHVKERNSRDGVEERAQDEEEEIPASPFIRRPVSVGPEPGEEAEVRGLSPAPLSDRVTTEEGEHPKEPIMEQEAEAENVPDDDGDITLEAVQGEWDEGDSGETAVRYTLERSPELPDLRHLPGTSMSPMGEAPEWLAAPSSRASSPAFSTSEVGSPIKHRAASATPVPISRRQTPSHTPPGSPRSLSPSPEPTPTRRQSILLSTPTASTSLPVHSHDFATDISIKRPEEHVSAEASPVLSVTSRQTARTPTQSPSASVLQRSFHALDFTTSDLAQLRESSMMMSSPSMSVSSERTARMASRSPLPLPSSSALRSSICAPVTPLARMAIEPKAGEVDVGQSSAQSLAVPIRSQCLTSVSPGAADTPRKLGKSLARLPFSLIKYRGEVQSSPMVPFSFTREPSETPTNFSDTKPAEEDRKDDIVEQAERMVARLSMPLSPRFDCAGLRESTPSVVVQEASSPRETPAKESTHAAVETPNSSAVESLSPIMVPVSKRRTPSLSPGREKVPPRASSVMSSDQIAPALGSLSPSSMSRSPHRGENSQRNETPVHEPSPTQTSLTTLRSPTPVREPSSARAATPVEKANPTRNRSSPSTSAVYAMGDSTLCSPAGRSPTPAQALRSPTLHITTPNIAEQIPLSLDGPTPKPMPRCSNGTPHPSASFDMSSSHLDLSPSLKRPLSNKQSMLGSEGSPQRTLTPELESYSTHSSPRRSPRLSIQARAASLPSVSSNWPAHPSLLVEDQGADVRVLEDQEAETVPDDLGSQSVTPTSGPEINEPRALRPASDQSGQLGAVYEDEKLDSTEDGIISNGDATSDEEMIEGESLLSNITDKTAEAEAGAWDDSTTFDDQLPVISEETQVAARRDADGENSLSDDESEKGILEETESDTEQEICDESVSGEASSIDGEREEDGEEEGNVGEEAEGKIVISVVHRGIVKIEPEEDEEMIIYDNPAQQRDAVLPVPPSPAKEHAGTPAPSTPTKPQQSQLTTTPQGSPGPTRAWQATTGSMVAPTGERPSSQGFASGPGPSTPAALSARQAAAESPASPLYPSLESLASPLAAGMSFVTSTPAQHQAPNLTVSLNTPVRTPALRVAAKNNSGEGILALERVFARKQVGQSKLSRQVLPSSSPSQADVDGIIEAPLTEKTALQEEGPSHLSGTDCDSSAEMEASPKAKGDKADQSIRIKKPRESLYDELTAAAAAKGGEDADNSFNSIVEISSKDPQAAARAAALLKMNHKYIEYGILTSATEQAKEASFASSSSHRVDKRDLLYEAELDLVSQRRSRSRSTSCAPSLAREWEETRGEREMSVMSFRTDDFPVPGGFVKTPMKRPRSPLPPSTLTRYHSNTAQVDASVAARRSRSKSSKAWGVHDWKRLEKAFQLNKEAWLKEREVKALPGGLISWARRSTFGQSTVVNEVKSWDAEGFVAEFLEGEGERAKREEWNPEQILLRVHALESRSERSKNGNASTSSLLDLQTPAKKSRVERDSSVSIEVSSVDTPAPTSQAAAPSTLKKMFGYVWGRGGSSTETTQEKSRGLMKDFEAVKGKAKDDSQMKEIVTTKTPVIPSTSASRVMPASIFIPRSTSTPALTTSASSIPNTSYNSSASYNSDSYSSSHGNSSGRLFPPLEPSLTQRTSAIAKLFPDGAPHIRPPPPKETQPIKLPSSAYGVKRSGSVKDMARALEESFEKQA</sequence>
<feature type="region of interest" description="Disordered" evidence="1">
    <location>
        <begin position="1003"/>
        <end position="1265"/>
    </location>
</feature>
<name>A0A1E3HVC0_9TREE</name>
<feature type="compositionally biased region" description="Basic and acidic residues" evidence="1">
    <location>
        <begin position="1088"/>
        <end position="1100"/>
    </location>
</feature>
<dbReference type="RefSeq" id="XP_018994338.1">
    <property type="nucleotide sequence ID" value="XM_019137312.1"/>
</dbReference>
<feature type="region of interest" description="Disordered" evidence="1">
    <location>
        <begin position="943"/>
        <end position="970"/>
    </location>
</feature>
<feature type="compositionally biased region" description="Polar residues" evidence="1">
    <location>
        <begin position="1104"/>
        <end position="1115"/>
    </location>
</feature>
<evidence type="ECO:0000256" key="1">
    <source>
        <dbReference type="SAM" id="MobiDB-lite"/>
    </source>
</evidence>
<feature type="compositionally biased region" description="Acidic residues" evidence="1">
    <location>
        <begin position="1421"/>
        <end position="1444"/>
    </location>
</feature>
<feature type="compositionally biased region" description="Polar residues" evidence="1">
    <location>
        <begin position="1312"/>
        <end position="1322"/>
    </location>
</feature>
<feature type="compositionally biased region" description="Polar residues" evidence="1">
    <location>
        <begin position="299"/>
        <end position="308"/>
    </location>
</feature>
<feature type="compositionally biased region" description="Basic and acidic residues" evidence="1">
    <location>
        <begin position="551"/>
        <end position="567"/>
    </location>
</feature>
<evidence type="ECO:0000313" key="3">
    <source>
        <dbReference type="Proteomes" id="UP000094065"/>
    </source>
</evidence>
<feature type="compositionally biased region" description="Basic and acidic residues" evidence="1">
    <location>
        <begin position="766"/>
        <end position="784"/>
    </location>
</feature>
<feature type="compositionally biased region" description="Polar residues" evidence="1">
    <location>
        <begin position="1202"/>
        <end position="1219"/>
    </location>
</feature>
<feature type="compositionally biased region" description="Low complexity" evidence="1">
    <location>
        <begin position="267"/>
        <end position="283"/>
    </location>
</feature>
<feature type="compositionally biased region" description="Basic and acidic residues" evidence="1">
    <location>
        <begin position="660"/>
        <end position="672"/>
    </location>
</feature>
<reference evidence="2 3" key="1">
    <citation type="submission" date="2016-06" db="EMBL/GenBank/DDBJ databases">
        <title>Evolution of pathogenesis and genome organization in the Tremellales.</title>
        <authorList>
            <person name="Cuomo C."/>
            <person name="Litvintseva A."/>
            <person name="Heitman J."/>
            <person name="Chen Y."/>
            <person name="Sun S."/>
            <person name="Springer D."/>
            <person name="Dromer F."/>
            <person name="Young S."/>
            <person name="Zeng Q."/>
            <person name="Chapman S."/>
            <person name="Gujja S."/>
            <person name="Saif S."/>
            <person name="Birren B."/>
        </authorList>
    </citation>
    <scope>NUCLEOTIDE SEQUENCE [LARGE SCALE GENOMIC DNA]</scope>
    <source>
        <strain evidence="2 3">CBS 6039</strain>
    </source>
</reference>
<dbReference type="OrthoDB" id="2574995at2759"/>
<organism evidence="2 3">
    <name type="scientific">Cryptococcus amylolentus CBS 6039</name>
    <dbReference type="NCBI Taxonomy" id="1295533"/>
    <lineage>
        <taxon>Eukaryota</taxon>
        <taxon>Fungi</taxon>
        <taxon>Dikarya</taxon>
        <taxon>Basidiomycota</taxon>
        <taxon>Agaricomycotina</taxon>
        <taxon>Tremellomycetes</taxon>
        <taxon>Tremellales</taxon>
        <taxon>Cryptococcaceae</taxon>
        <taxon>Cryptococcus</taxon>
    </lineage>
</organism>
<feature type="compositionally biased region" description="Polar residues" evidence="1">
    <location>
        <begin position="1003"/>
        <end position="1013"/>
    </location>
</feature>
<feature type="compositionally biased region" description="Acidic residues" evidence="1">
    <location>
        <begin position="1457"/>
        <end position="1471"/>
    </location>
</feature>
<comment type="caution">
    <text evidence="2">The sequence shown here is derived from an EMBL/GenBank/DDBJ whole genome shotgun (WGS) entry which is preliminary data.</text>
</comment>
<feature type="compositionally biased region" description="Polar residues" evidence="1">
    <location>
        <begin position="30"/>
        <end position="39"/>
    </location>
</feature>
<feature type="region of interest" description="Disordered" evidence="1">
    <location>
        <begin position="533"/>
        <end position="810"/>
    </location>
</feature>
<feature type="region of interest" description="Disordered" evidence="1">
    <location>
        <begin position="831"/>
        <end position="863"/>
    </location>
</feature>
<feature type="compositionally biased region" description="Polar residues" evidence="1">
    <location>
        <begin position="1666"/>
        <end position="1681"/>
    </location>
</feature>
<feature type="compositionally biased region" description="Basic and acidic residues" evidence="1">
    <location>
        <begin position="500"/>
        <end position="512"/>
    </location>
</feature>
<gene>
    <name evidence="2" type="ORF">L202_03461</name>
</gene>
<feature type="compositionally biased region" description="Low complexity" evidence="1">
    <location>
        <begin position="2135"/>
        <end position="2169"/>
    </location>
</feature>
<feature type="region of interest" description="Disordered" evidence="1">
    <location>
        <begin position="2008"/>
        <end position="2055"/>
    </location>
</feature>
<dbReference type="STRING" id="1295533.A0A1E3HVC0"/>
<feature type="compositionally biased region" description="Low complexity" evidence="1">
    <location>
        <begin position="331"/>
        <end position="359"/>
    </location>
</feature>
<dbReference type="EMBL" id="AWGJ01000005">
    <property type="protein sequence ID" value="ODN79491.1"/>
    <property type="molecule type" value="Genomic_DNA"/>
</dbReference>
<feature type="compositionally biased region" description="Low complexity" evidence="1">
    <location>
        <begin position="851"/>
        <end position="863"/>
    </location>
</feature>
<feature type="region of interest" description="Disordered" evidence="1">
    <location>
        <begin position="1300"/>
        <end position="1476"/>
    </location>
</feature>
<dbReference type="Proteomes" id="UP000094065">
    <property type="component" value="Unassembled WGS sequence"/>
</dbReference>
<feature type="compositionally biased region" description="Polar residues" evidence="1">
    <location>
        <begin position="1230"/>
        <end position="1257"/>
    </location>
</feature>
<feature type="compositionally biased region" description="Low complexity" evidence="1">
    <location>
        <begin position="2038"/>
        <end position="2055"/>
    </location>
</feature>
<feature type="compositionally biased region" description="Polar residues" evidence="1">
    <location>
        <begin position="1528"/>
        <end position="1557"/>
    </location>
</feature>
<dbReference type="GeneID" id="30154770"/>
<feature type="compositionally biased region" description="Polar residues" evidence="1">
    <location>
        <begin position="205"/>
        <end position="221"/>
    </location>
</feature>
<protein>
    <submittedName>
        <fullName evidence="2">Uncharacterized protein</fullName>
    </submittedName>
</protein>
<feature type="compositionally biased region" description="Low complexity" evidence="1">
    <location>
        <begin position="689"/>
        <end position="703"/>
    </location>
</feature>
<feature type="region of interest" description="Disordered" evidence="1">
    <location>
        <begin position="1666"/>
        <end position="1735"/>
    </location>
</feature>
<feature type="compositionally biased region" description="Polar residues" evidence="1">
    <location>
        <begin position="2013"/>
        <end position="2023"/>
    </location>
</feature>
<feature type="compositionally biased region" description="Low complexity" evidence="1">
    <location>
        <begin position="1580"/>
        <end position="1590"/>
    </location>
</feature>
<feature type="compositionally biased region" description="Low complexity" evidence="1">
    <location>
        <begin position="1075"/>
        <end position="1085"/>
    </location>
</feature>
<feature type="compositionally biased region" description="Polar residues" evidence="1">
    <location>
        <begin position="167"/>
        <end position="193"/>
    </location>
</feature>